<accession>A0A507B2P8</accession>
<dbReference type="InterPro" id="IPR015943">
    <property type="entry name" value="WD40/YVTN_repeat-like_dom_sf"/>
</dbReference>
<dbReference type="InterPro" id="IPR018846">
    <property type="entry name" value="Beta-prop_RSE1/DDB1/CPSF1_1st"/>
</dbReference>
<dbReference type="InterPro" id="IPR001509">
    <property type="entry name" value="Epimerase_deHydtase"/>
</dbReference>
<dbReference type="GO" id="GO:0003676">
    <property type="term" value="F:nucleic acid binding"/>
    <property type="evidence" value="ECO:0007669"/>
    <property type="project" value="InterPro"/>
</dbReference>
<dbReference type="Pfam" id="PF23726">
    <property type="entry name" value="Beta-prop_RSE1_2nd"/>
    <property type="match status" value="1"/>
</dbReference>
<dbReference type="SUPFAM" id="SSF50998">
    <property type="entry name" value="Quinoprotein alcohol dehydrogenase-like"/>
    <property type="match status" value="1"/>
</dbReference>
<dbReference type="EMBL" id="SKBQ01000002">
    <property type="protein sequence ID" value="TPX14133.1"/>
    <property type="molecule type" value="Genomic_DNA"/>
</dbReference>
<evidence type="ECO:0000256" key="1">
    <source>
        <dbReference type="ARBA" id="ARBA00004123"/>
    </source>
</evidence>
<evidence type="ECO:0000313" key="9">
    <source>
        <dbReference type="EMBL" id="TPX14133.1"/>
    </source>
</evidence>
<evidence type="ECO:0000259" key="5">
    <source>
        <dbReference type="Pfam" id="PF01370"/>
    </source>
</evidence>
<dbReference type="RefSeq" id="XP_030995844.1">
    <property type="nucleotide sequence ID" value="XM_031139780.1"/>
</dbReference>
<organism evidence="9 10">
    <name type="scientific">Thyridium curvatum</name>
    <dbReference type="NCBI Taxonomy" id="1093900"/>
    <lineage>
        <taxon>Eukaryota</taxon>
        <taxon>Fungi</taxon>
        <taxon>Dikarya</taxon>
        <taxon>Ascomycota</taxon>
        <taxon>Pezizomycotina</taxon>
        <taxon>Sordariomycetes</taxon>
        <taxon>Sordariomycetidae</taxon>
        <taxon>Thyridiales</taxon>
        <taxon>Thyridiaceae</taxon>
        <taxon>Thyridium</taxon>
    </lineage>
</organism>
<dbReference type="InParanoid" id="A0A507B2P8"/>
<sequence length="1504" mass="164828">MTGSVQYVLVTGATGFIGAHVVDELLCRGIKVRGTTRSTAKAEAMLRDRPQYASQLDFVRIDDFEKGEGIFDDAIRGIDAVVHVASPFTYDVKDNEKELIIPAINGTRAILEAAAAKTSTVKRIVITSSFAAVMTDGRKGPPYFTYTAADWNPLSYEEAADPATSAVVAYRGAKKFAEKAAWDFVRDRRPPFDVVALCPPMTFGPVAHPVADVAGLNESNAALWRAAAGPLPAPVARVPFWVDVRDLAVAHAEALLRPGAGGKRFLPASPERFSYALAARIVDEEFDWARGRVAAADEEQEIDDSHGVDGETAARELGLSYRSFRETVTDLVFQAKIIEAGAQLLSGSVRHALQLRLLSPDEESLVLAKANRIEIWRLSDGALTMVHSRVIHGTISMLQRLRPKDNPTDLLFVGTDRFQYFSLGWDAERKQFTTIDSFLDVGEKHLRDSQSQDKCMVDPSGRYMAMLLWEGVLNVLRLRSRKGLHLKLDWMDQVRLSELFIKASTFLYSETGHPKIAFLYQSRADAADSKLATYRLTSDDKDSSASKFDPTKDREISMDIEDPGAAMLIPVEKVEEEKRHNVRNPAGARPHLGGLIVVGETRLLYIDDFTKLKVEAALKSAAIFVAWAKYDATHYLLADDYGNLHLLTILTEGVAVTGLDVSMIGKTSRASCLEYLGDNILFVGSHYGDSQLHKLNLAAPDGSDFLELMQVLPNIAPILDFEIMDMGNREEDSQLANEYSSGQARIVAGSGVHKDGSLRSVRSGVGLEDIGILADMDDVRGLFSIQSHGSPKTDTLLASFLTETRIFTFDSAGGIEEVQSFQGLSLDSCTLLARNLPNDRLLQVTPESVVLIDGDSGVAIASWKPPEGKKITNVSANTRWVLVSIEGTHLVSLNLEADLRLSGQQEVSTSEQVACLHVAPHLLDVGVVGFWTSGSISIIDLATLQPHQGESLRKKEDHTSIPRDIVLAQVLPPHIGGPTLFVAMDDGNVVTFNVAKESLALSGRKSVILGTREARFHILPQANGVYNIFATTEHPSLIYGSEGRIVYSAVTAEDATYVCQFDSEAFPDAIAVSTDSQLKLAQIDTERRTHVRSLDMGETMRRIAYSPNEKLFGLGCIKRELVGGEEIVTSSFRLVDEVVFDKLGKPFELETVGATEIIETVVRAELPDCNGHAAERFIVGTSFLADNDVGAAGGEETHGRILVLGVDSERNPYLIMSHRLKGACRCLGVMGDKIVALLTKSVVLSKYEESSSTSAKLTKIASYRPSTYPVDLFIDGNIIAVADLMKSVSLVKYVTGEEGQSDQTDTNMSGVSCTTKPQLVEIARHTQSAWTTAVAHLEGQSWLEADAQGNLLVLAQNVKGVTAEDRYQLEVTSEMNLGEMVNRIRKIEVETSPNAMIIPRAFLGTVEGSIYMFGTIAPQAQNLLISFQARLESMIQTPGNIDFKSYRAFRNAEREGEAPFRFLDGELLERFLDVDEDLQKEICQGLGPSVEDMRNMVEELKRMH</sequence>
<dbReference type="Gene3D" id="1.10.150.910">
    <property type="match status" value="1"/>
</dbReference>
<dbReference type="STRING" id="1093900.A0A507B2P8"/>
<evidence type="ECO:0000259" key="7">
    <source>
        <dbReference type="Pfam" id="PF10433"/>
    </source>
</evidence>
<protein>
    <recommendedName>
        <fullName evidence="3">DNA damage-binding protein 1</fullName>
    </recommendedName>
</protein>
<dbReference type="InterPro" id="IPR058543">
    <property type="entry name" value="Beta-prop_RSE1/DDB1/CPSF1_2nd"/>
</dbReference>
<comment type="similarity">
    <text evidence="2">Belongs to the DDB1 family.</text>
</comment>
<dbReference type="Pfam" id="PF01370">
    <property type="entry name" value="Epimerase"/>
    <property type="match status" value="1"/>
</dbReference>
<dbReference type="Proteomes" id="UP000319257">
    <property type="component" value="Unassembled WGS sequence"/>
</dbReference>
<feature type="domain" description="NAD-dependent epimerase/dehydratase" evidence="5">
    <location>
        <begin position="8"/>
        <end position="206"/>
    </location>
</feature>
<name>A0A507B2P8_9PEZI</name>
<dbReference type="Gene3D" id="3.40.50.720">
    <property type="entry name" value="NAD(P)-binding Rossmann-like Domain"/>
    <property type="match status" value="1"/>
</dbReference>
<dbReference type="GeneID" id="41967974"/>
<dbReference type="GO" id="GO:0005634">
    <property type="term" value="C:nucleus"/>
    <property type="evidence" value="ECO:0007669"/>
    <property type="project" value="UniProtKB-SubCell"/>
</dbReference>
<evidence type="ECO:0000313" key="10">
    <source>
        <dbReference type="Proteomes" id="UP000319257"/>
    </source>
</evidence>
<dbReference type="Pfam" id="PF10433">
    <property type="entry name" value="Beta-prop_RSE1_1st"/>
    <property type="match status" value="1"/>
</dbReference>
<dbReference type="Gene3D" id="2.130.10.10">
    <property type="entry name" value="YVTN repeat-like/Quinoprotein amine dehydrogenase"/>
    <property type="match status" value="3"/>
</dbReference>
<dbReference type="InterPro" id="IPR004871">
    <property type="entry name" value="RSE1/DDB1/CPSF1_C"/>
</dbReference>
<dbReference type="Pfam" id="PF03178">
    <property type="entry name" value="CPSF_A"/>
    <property type="match status" value="1"/>
</dbReference>
<dbReference type="FunFam" id="2.130.10.10:FF:000629">
    <property type="entry name" value="UV-damaged DNA binding protein"/>
    <property type="match status" value="1"/>
</dbReference>
<evidence type="ECO:0000256" key="3">
    <source>
        <dbReference type="ARBA" id="ARBA00014577"/>
    </source>
</evidence>
<evidence type="ECO:0000256" key="4">
    <source>
        <dbReference type="ARBA" id="ARBA00023242"/>
    </source>
</evidence>
<feature type="domain" description="RSE1/DDB1/CPSF1 second beta-propeller" evidence="8">
    <location>
        <begin position="773"/>
        <end position="1083"/>
    </location>
</feature>
<dbReference type="CDD" id="cd05227">
    <property type="entry name" value="AR_SDR_e"/>
    <property type="match status" value="1"/>
</dbReference>
<dbReference type="InterPro" id="IPR050358">
    <property type="entry name" value="RSE1/DDB1/CFT1"/>
</dbReference>
<evidence type="ECO:0000259" key="6">
    <source>
        <dbReference type="Pfam" id="PF03178"/>
    </source>
</evidence>
<comment type="subcellular location">
    <subcellularLocation>
        <location evidence="1">Nucleus</location>
    </subcellularLocation>
</comment>
<evidence type="ECO:0000256" key="2">
    <source>
        <dbReference type="ARBA" id="ARBA00007453"/>
    </source>
</evidence>
<dbReference type="SUPFAM" id="SSF51735">
    <property type="entry name" value="NAD(P)-binding Rossmann-fold domains"/>
    <property type="match status" value="1"/>
</dbReference>
<dbReference type="PANTHER" id="PTHR10644">
    <property type="entry name" value="DNA REPAIR/RNA PROCESSING CPSF FAMILY"/>
    <property type="match status" value="1"/>
</dbReference>
<feature type="domain" description="RSE1/DDB1/CPSF1 C-terminal" evidence="6">
    <location>
        <begin position="1130"/>
        <end position="1473"/>
    </location>
</feature>
<comment type="caution">
    <text evidence="9">The sequence shown here is derived from an EMBL/GenBank/DDBJ whole genome shotgun (WGS) entry which is preliminary data.</text>
</comment>
<keyword evidence="4" id="KW-0539">Nucleus</keyword>
<gene>
    <name evidence="9" type="ORF">E0L32_000527</name>
</gene>
<dbReference type="InterPro" id="IPR011047">
    <property type="entry name" value="Quinoprotein_ADH-like_sf"/>
</dbReference>
<dbReference type="InterPro" id="IPR036291">
    <property type="entry name" value="NAD(P)-bd_dom_sf"/>
</dbReference>
<proteinExistence type="inferred from homology"/>
<keyword evidence="10" id="KW-1185">Reference proteome</keyword>
<feature type="domain" description="RSE1/DDB1/CPSF1 first beta-propeller" evidence="7">
    <location>
        <begin position="348"/>
        <end position="710"/>
    </location>
</feature>
<dbReference type="OrthoDB" id="433457at2759"/>
<evidence type="ECO:0000259" key="8">
    <source>
        <dbReference type="Pfam" id="PF23726"/>
    </source>
</evidence>
<reference evidence="9 10" key="1">
    <citation type="submission" date="2019-06" db="EMBL/GenBank/DDBJ databases">
        <title>Draft genome sequence of the filamentous fungus Phialemoniopsis curvata isolated from diesel fuel.</title>
        <authorList>
            <person name="Varaljay V.A."/>
            <person name="Lyon W.J."/>
            <person name="Crouch A.L."/>
            <person name="Drake C.E."/>
            <person name="Hollomon J.M."/>
            <person name="Nadeau L.J."/>
            <person name="Nunn H.S."/>
            <person name="Stevenson B.S."/>
            <person name="Bojanowski C.L."/>
            <person name="Crookes-Goodson W.J."/>
        </authorList>
    </citation>
    <scope>NUCLEOTIDE SEQUENCE [LARGE SCALE GENOMIC DNA]</scope>
    <source>
        <strain evidence="9 10">D216</strain>
    </source>
</reference>